<evidence type="ECO:0000256" key="1">
    <source>
        <dbReference type="SAM" id="MobiDB-lite"/>
    </source>
</evidence>
<feature type="region of interest" description="Disordered" evidence="1">
    <location>
        <begin position="1"/>
        <end position="134"/>
    </location>
</feature>
<evidence type="ECO:0000313" key="2">
    <source>
        <dbReference type="EMBL" id="PCO06945.1"/>
    </source>
</evidence>
<comment type="caution">
    <text evidence="2">The sequence shown here is derived from an EMBL/GenBank/DDBJ whole genome shotgun (WGS) entry which is preliminary data.</text>
</comment>
<sequence>MDNRGGDGRNERRNDHRNPRRDERTVKLADTPTGSRGPRVIPVSERPAHDRRTVRDRPKPQTQRGQPQRQRKAPNDRRNTAAKPAPRQEREQLKNRQPKKKEKKSKKKKDKRDQVRRVREPLNRRSNEARRKID</sequence>
<protein>
    <submittedName>
        <fullName evidence="2">Uncharacterized protein</fullName>
    </submittedName>
</protein>
<proteinExistence type="predicted"/>
<evidence type="ECO:0000313" key="3">
    <source>
        <dbReference type="Proteomes" id="UP000218427"/>
    </source>
</evidence>
<feature type="compositionally biased region" description="Basic and acidic residues" evidence="1">
    <location>
        <begin position="46"/>
        <end position="59"/>
    </location>
</feature>
<dbReference type="Proteomes" id="UP000218427">
    <property type="component" value="Unassembled WGS sequence"/>
</dbReference>
<feature type="compositionally biased region" description="Basic residues" evidence="1">
    <location>
        <begin position="96"/>
        <end position="110"/>
    </location>
</feature>
<organism evidence="2 3">
    <name type="scientific">Microbulbifer flavimaris</name>
    <dbReference type="NCBI Taxonomy" id="1781068"/>
    <lineage>
        <taxon>Bacteria</taxon>
        <taxon>Pseudomonadati</taxon>
        <taxon>Pseudomonadota</taxon>
        <taxon>Gammaproteobacteria</taxon>
        <taxon>Cellvibrionales</taxon>
        <taxon>Microbulbiferaceae</taxon>
        <taxon>Microbulbifer</taxon>
    </lineage>
</organism>
<feature type="compositionally biased region" description="Basic and acidic residues" evidence="1">
    <location>
        <begin position="1"/>
        <end position="27"/>
    </location>
</feature>
<feature type="compositionally biased region" description="Basic and acidic residues" evidence="1">
    <location>
        <begin position="111"/>
        <end position="134"/>
    </location>
</feature>
<reference evidence="2" key="1">
    <citation type="submission" date="2017-08" db="EMBL/GenBank/DDBJ databases">
        <title>Microbulbifer marisrubri sp. nov., a halophilic alphaproteobacterium isolated from marine sediment of the Yellow Sea, China.</title>
        <authorList>
            <person name="Zhang G."/>
            <person name="Xiong Q."/>
        </authorList>
    </citation>
    <scope>NUCLEOTIDE SEQUENCE [LARGE SCALE GENOMIC DNA]</scope>
    <source>
        <strain evidence="2">WRN-8</strain>
    </source>
</reference>
<accession>A0ABX4I3E6</accession>
<name>A0ABX4I3E6_9GAMM</name>
<keyword evidence="3" id="KW-1185">Reference proteome</keyword>
<dbReference type="EMBL" id="LRFG02000001">
    <property type="protein sequence ID" value="PCO06945.1"/>
    <property type="molecule type" value="Genomic_DNA"/>
</dbReference>
<gene>
    <name evidence="2" type="ORF">AWR36_004205</name>
</gene>